<dbReference type="Pfam" id="PF09832">
    <property type="entry name" value="DUF2059"/>
    <property type="match status" value="1"/>
</dbReference>
<reference evidence="4" key="1">
    <citation type="submission" date="2016-12" db="EMBL/GenBank/DDBJ databases">
        <authorList>
            <person name="Varghese N."/>
            <person name="Submissions S."/>
        </authorList>
    </citation>
    <scope>NUCLEOTIDE SEQUENCE [LARGE SCALE GENOMIC DNA]</scope>
    <source>
        <strain evidence="4">DSM 25035</strain>
    </source>
</reference>
<dbReference type="AlphaFoldDB" id="A0A1M7Z9B8"/>
<dbReference type="EMBL" id="FRXN01000002">
    <property type="protein sequence ID" value="SHO61523.1"/>
    <property type="molecule type" value="Genomic_DNA"/>
</dbReference>
<feature type="domain" description="DUF2059" evidence="2">
    <location>
        <begin position="75"/>
        <end position="131"/>
    </location>
</feature>
<feature type="chain" id="PRO_5012048600" description="DUF2059 domain-containing protein" evidence="1">
    <location>
        <begin position="20"/>
        <end position="146"/>
    </location>
</feature>
<evidence type="ECO:0000313" key="3">
    <source>
        <dbReference type="EMBL" id="SHO61523.1"/>
    </source>
</evidence>
<keyword evidence="1" id="KW-0732">Signal</keyword>
<name>A0A1M7Z9B8_9BACT</name>
<organism evidence="3 4">
    <name type="scientific">Algoriphagus zhangzhouensis</name>
    <dbReference type="NCBI Taxonomy" id="1073327"/>
    <lineage>
        <taxon>Bacteria</taxon>
        <taxon>Pseudomonadati</taxon>
        <taxon>Bacteroidota</taxon>
        <taxon>Cytophagia</taxon>
        <taxon>Cytophagales</taxon>
        <taxon>Cyclobacteriaceae</taxon>
        <taxon>Algoriphagus</taxon>
    </lineage>
</organism>
<sequence length="146" mass="16646">MKKLFFSLAFILTVSYSFAQEIEKAPVIKLLEAMNIDQTMSQTIDAIAKTPAYAAMDIPQEVWDEFKKEFNSHNLMDQLAPIYAKYYTEEEIIQLTEFYESPIGQKTIQVTPQLMGESMTVGQKIGADVMKKVIEKLDKLGYSRSS</sequence>
<accession>A0A1M7Z9B8</accession>
<dbReference type="InterPro" id="IPR018637">
    <property type="entry name" value="DUF2059"/>
</dbReference>
<dbReference type="STRING" id="1073327.SAMN04488108_1396"/>
<evidence type="ECO:0000256" key="1">
    <source>
        <dbReference type="SAM" id="SignalP"/>
    </source>
</evidence>
<evidence type="ECO:0000313" key="4">
    <source>
        <dbReference type="Proteomes" id="UP000184609"/>
    </source>
</evidence>
<keyword evidence="4" id="KW-1185">Reference proteome</keyword>
<dbReference type="Proteomes" id="UP000184609">
    <property type="component" value="Unassembled WGS sequence"/>
</dbReference>
<dbReference type="OrthoDB" id="1143459at2"/>
<gene>
    <name evidence="3" type="ORF">SAMN04488108_1396</name>
</gene>
<proteinExistence type="predicted"/>
<evidence type="ECO:0000259" key="2">
    <source>
        <dbReference type="Pfam" id="PF09832"/>
    </source>
</evidence>
<dbReference type="RefSeq" id="WP_073571064.1">
    <property type="nucleotide sequence ID" value="NZ_FRXN01000002.1"/>
</dbReference>
<protein>
    <recommendedName>
        <fullName evidence="2">DUF2059 domain-containing protein</fullName>
    </recommendedName>
</protein>
<feature type="signal peptide" evidence="1">
    <location>
        <begin position="1"/>
        <end position="19"/>
    </location>
</feature>